<keyword evidence="1" id="KW-0472">Membrane</keyword>
<dbReference type="RefSeq" id="WP_130597267.1">
    <property type="nucleotide sequence ID" value="NZ_CP036200.1"/>
</dbReference>
<keyword evidence="3" id="KW-1185">Reference proteome</keyword>
<dbReference type="Proteomes" id="UP000291106">
    <property type="component" value="Chromosome"/>
</dbReference>
<keyword evidence="1" id="KW-1133">Transmembrane helix</keyword>
<keyword evidence="1" id="KW-0812">Transmembrane</keyword>
<evidence type="ECO:0000256" key="1">
    <source>
        <dbReference type="SAM" id="Phobius"/>
    </source>
</evidence>
<dbReference type="EMBL" id="CP036200">
    <property type="protein sequence ID" value="QBF81259.1"/>
    <property type="molecule type" value="Genomic_DNA"/>
</dbReference>
<evidence type="ECO:0000313" key="2">
    <source>
        <dbReference type="EMBL" id="QBF81259.1"/>
    </source>
</evidence>
<protein>
    <submittedName>
        <fullName evidence="2">Uncharacterized protein</fullName>
    </submittedName>
</protein>
<accession>A0A411PCJ1</accession>
<name>A0A411PCJ1_9GAMM</name>
<proteinExistence type="predicted"/>
<gene>
    <name evidence="2" type="ORF">EXU30_00040</name>
</gene>
<dbReference type="OrthoDB" id="6314472at2"/>
<dbReference type="AlphaFoldDB" id="A0A411PCJ1"/>
<dbReference type="KEGG" id="smai:EXU30_00040"/>
<evidence type="ECO:0000313" key="3">
    <source>
        <dbReference type="Proteomes" id="UP000291106"/>
    </source>
</evidence>
<feature type="transmembrane region" description="Helical" evidence="1">
    <location>
        <begin position="116"/>
        <end position="137"/>
    </location>
</feature>
<sequence length="138" mass="15395">MKKPNPTVVGKMRCECGEVMEVRQRSNGRKLLYTYCPACKVDQRSSQHVQDYWRDNMVAPDTPDDVIAKLAISAPEPTQETKPDQVPAVIDDDELEEWSPAEMEQTEIEPEQGSGLLLPVGLFFGAIVALIGFNAAFR</sequence>
<reference evidence="2 3" key="1">
    <citation type="submission" date="2019-02" db="EMBL/GenBank/DDBJ databases">
        <title>Shewanella sp. D4-2 isolated from Dokdo Island.</title>
        <authorList>
            <person name="Baek K."/>
        </authorList>
    </citation>
    <scope>NUCLEOTIDE SEQUENCE [LARGE SCALE GENOMIC DNA]</scope>
    <source>
        <strain evidence="2 3">D4-2</strain>
    </source>
</reference>
<organism evidence="2 3">
    <name type="scientific">Shewanella maritima</name>
    <dbReference type="NCBI Taxonomy" id="2520507"/>
    <lineage>
        <taxon>Bacteria</taxon>
        <taxon>Pseudomonadati</taxon>
        <taxon>Pseudomonadota</taxon>
        <taxon>Gammaproteobacteria</taxon>
        <taxon>Alteromonadales</taxon>
        <taxon>Shewanellaceae</taxon>
        <taxon>Shewanella</taxon>
    </lineage>
</organism>